<accession>E8X4Y9</accession>
<feature type="transmembrane region" description="Helical" evidence="1">
    <location>
        <begin position="84"/>
        <end position="102"/>
    </location>
</feature>
<dbReference type="PaxDb" id="1198114-AciX9_0092"/>
<evidence type="ECO:0008006" key="4">
    <source>
        <dbReference type="Google" id="ProtNLM"/>
    </source>
</evidence>
<gene>
    <name evidence="2" type="ordered locus">AciX9_0092</name>
</gene>
<proteinExistence type="predicted"/>
<dbReference type="eggNOG" id="ENOG503382W">
    <property type="taxonomic scope" value="Bacteria"/>
</dbReference>
<sequence length="359" mass="40178">MNSGHFATYLNLAFGAAAVFTLLPVIYYLCTGWAVRREKLFCYMRDDQALSIYYDQFPWSNTREADLAKRFRHQVSYLYGRRHFIAPLSLFTILSLGAFWGLCRSAQFNAHVLKGEFVISKTAAAALLGAFLWCISDELARIVRRDLSPKDVYGWGFRILLSVPFGFAAAAVLTADVGVPVAFFLGAFPTQTLFTFARRIAVQKLAMGDQQSDSGLELQQLQSVSRGVAETFQDNGIETISALAWADPVDLTIRTNLDFNYVLDCMSQALLWVYFEDKTRILFRFSLRGSQEVLSLTNDLNGVLVPFDSTQVLTPKQSQAKATLSNIAGILNLTEAALLTTLLQSACDPYTTFINRVWR</sequence>
<evidence type="ECO:0000256" key="1">
    <source>
        <dbReference type="SAM" id="Phobius"/>
    </source>
</evidence>
<organism evidence="3">
    <name type="scientific">Granulicella tundricola (strain ATCC BAA-1859 / DSM 23138 / MP5ACTX9)</name>
    <dbReference type="NCBI Taxonomy" id="1198114"/>
    <lineage>
        <taxon>Bacteria</taxon>
        <taxon>Pseudomonadati</taxon>
        <taxon>Acidobacteriota</taxon>
        <taxon>Terriglobia</taxon>
        <taxon>Terriglobales</taxon>
        <taxon>Acidobacteriaceae</taxon>
        <taxon>Granulicella</taxon>
    </lineage>
</organism>
<dbReference type="STRING" id="1198114.AciX9_0092"/>
<dbReference type="EMBL" id="CP002480">
    <property type="protein sequence ID" value="ADW67181.1"/>
    <property type="molecule type" value="Genomic_DNA"/>
</dbReference>
<protein>
    <recommendedName>
        <fullName evidence="4">Transmembrane protein</fullName>
    </recommendedName>
</protein>
<keyword evidence="3" id="KW-1185">Reference proteome</keyword>
<keyword evidence="1" id="KW-0472">Membrane</keyword>
<dbReference type="KEGG" id="acm:AciX9_0092"/>
<evidence type="ECO:0000313" key="3">
    <source>
        <dbReference type="Proteomes" id="UP000000343"/>
    </source>
</evidence>
<name>E8X4Y9_GRATM</name>
<evidence type="ECO:0000313" key="2">
    <source>
        <dbReference type="EMBL" id="ADW67181.1"/>
    </source>
</evidence>
<keyword evidence="1" id="KW-1133">Transmembrane helix</keyword>
<dbReference type="AlphaFoldDB" id="E8X4Y9"/>
<feature type="transmembrane region" description="Helical" evidence="1">
    <location>
        <begin position="152"/>
        <end position="173"/>
    </location>
</feature>
<feature type="transmembrane region" description="Helical" evidence="1">
    <location>
        <begin position="12"/>
        <end position="35"/>
    </location>
</feature>
<keyword evidence="1" id="KW-0812">Transmembrane</keyword>
<feature type="transmembrane region" description="Helical" evidence="1">
    <location>
        <begin position="122"/>
        <end position="140"/>
    </location>
</feature>
<reference evidence="3" key="1">
    <citation type="submission" date="2011-01" db="EMBL/GenBank/DDBJ databases">
        <title>Complete sequence of chromosome of Acidobacterium sp. MP5ACTX9.</title>
        <authorList>
            <consortium name="US DOE Joint Genome Institute"/>
            <person name="Lucas S."/>
            <person name="Copeland A."/>
            <person name="Lapidus A."/>
            <person name="Cheng J.-F."/>
            <person name="Goodwin L."/>
            <person name="Pitluck S."/>
            <person name="Teshima H."/>
            <person name="Detter J.C."/>
            <person name="Han C."/>
            <person name="Tapia R."/>
            <person name="Land M."/>
            <person name="Hauser L."/>
            <person name="Kyrpides N."/>
            <person name="Ivanova N."/>
            <person name="Ovchinnikova G."/>
            <person name="Pagani I."/>
            <person name="Rawat S.R."/>
            <person name="Mannisto M."/>
            <person name="Haggblom M.M."/>
            <person name="Woyke T."/>
        </authorList>
    </citation>
    <scope>NUCLEOTIDE SEQUENCE [LARGE SCALE GENOMIC DNA]</scope>
    <source>
        <strain evidence="3">MP5ACTX9</strain>
    </source>
</reference>
<dbReference type="Proteomes" id="UP000000343">
    <property type="component" value="Chromosome"/>
</dbReference>
<dbReference type="HOGENOM" id="CLU_771085_0_0_0"/>